<dbReference type="AlphaFoldDB" id="S3JX17"/>
<reference evidence="9 10" key="1">
    <citation type="submission" date="2013-04" db="EMBL/GenBank/DDBJ databases">
        <title>The Genome Sequence of Treponema maltophilum ATCC 51939.</title>
        <authorList>
            <consortium name="The Broad Institute Genomics Platform"/>
            <person name="Earl A."/>
            <person name="Ward D."/>
            <person name="Feldgarden M."/>
            <person name="Gevers D."/>
            <person name="Leonetti C."/>
            <person name="Blanton J.M."/>
            <person name="Dewhirst F.E."/>
            <person name="Izard J."/>
            <person name="Walker B."/>
            <person name="Young S."/>
            <person name="Zeng Q."/>
            <person name="Gargeya S."/>
            <person name="Fitzgerald M."/>
            <person name="Haas B."/>
            <person name="Abouelleil A."/>
            <person name="Allen A.W."/>
            <person name="Alvarado L."/>
            <person name="Arachchi H.M."/>
            <person name="Berlin A.M."/>
            <person name="Chapman S.B."/>
            <person name="Gainer-Dewar J."/>
            <person name="Goldberg J."/>
            <person name="Griggs A."/>
            <person name="Gujja S."/>
            <person name="Hansen M."/>
            <person name="Howarth C."/>
            <person name="Imamovic A."/>
            <person name="Ireland A."/>
            <person name="Larimer J."/>
            <person name="McCowan C."/>
            <person name="Murphy C."/>
            <person name="Pearson M."/>
            <person name="Poon T.W."/>
            <person name="Priest M."/>
            <person name="Roberts A."/>
            <person name="Saif S."/>
            <person name="Shea T."/>
            <person name="Sisk P."/>
            <person name="Sykes S."/>
            <person name="Wortman J."/>
            <person name="Nusbaum C."/>
            <person name="Birren B."/>
        </authorList>
    </citation>
    <scope>NUCLEOTIDE SEQUENCE [LARGE SCALE GENOMIC DNA]</scope>
    <source>
        <strain evidence="9 10">ATCC 51939</strain>
    </source>
</reference>
<keyword evidence="3" id="KW-1003">Cell membrane</keyword>
<accession>S3JX17</accession>
<evidence type="ECO:0000256" key="8">
    <source>
        <dbReference type="SAM" id="Phobius"/>
    </source>
</evidence>
<evidence type="ECO:0000256" key="1">
    <source>
        <dbReference type="ARBA" id="ARBA00004651"/>
    </source>
</evidence>
<protein>
    <recommendedName>
        <fullName evidence="11">Ribose transport system permease rbsC</fullName>
    </recommendedName>
</protein>
<evidence type="ECO:0008006" key="11">
    <source>
        <dbReference type="Google" id="ProtNLM"/>
    </source>
</evidence>
<feature type="transmembrane region" description="Helical" evidence="8">
    <location>
        <begin position="317"/>
        <end position="335"/>
    </location>
</feature>
<dbReference type="PANTHER" id="PTHR32196:SF21">
    <property type="entry name" value="ABC TRANSPORTER PERMEASE PROTEIN YPHD-RELATED"/>
    <property type="match status" value="1"/>
</dbReference>
<dbReference type="HOGENOM" id="CLU_028880_2_2_12"/>
<keyword evidence="5 8" id="KW-0812">Transmembrane</keyword>
<proteinExistence type="predicted"/>
<evidence type="ECO:0000313" key="9">
    <source>
        <dbReference type="EMBL" id="EPF30523.1"/>
    </source>
</evidence>
<evidence type="ECO:0000256" key="2">
    <source>
        <dbReference type="ARBA" id="ARBA00022448"/>
    </source>
</evidence>
<keyword evidence="6 8" id="KW-1133">Transmembrane helix</keyword>
<dbReference type="InterPro" id="IPR001851">
    <property type="entry name" value="ABC_transp_permease"/>
</dbReference>
<dbReference type="GO" id="GO:0005886">
    <property type="term" value="C:plasma membrane"/>
    <property type="evidence" value="ECO:0007669"/>
    <property type="project" value="UniProtKB-SubCell"/>
</dbReference>
<feature type="transmembrane region" description="Helical" evidence="8">
    <location>
        <begin position="275"/>
        <end position="305"/>
    </location>
</feature>
<keyword evidence="2" id="KW-0813">Transport</keyword>
<name>S3JX17_TREMA</name>
<dbReference type="RefSeq" id="WP_016525134.1">
    <property type="nucleotide sequence ID" value="NZ_KE332518.1"/>
</dbReference>
<feature type="transmembrane region" description="Helical" evidence="8">
    <location>
        <begin position="107"/>
        <end position="127"/>
    </location>
</feature>
<feature type="transmembrane region" description="Helical" evidence="8">
    <location>
        <begin position="238"/>
        <end position="255"/>
    </location>
</feature>
<organism evidence="9 10">
    <name type="scientific">Treponema maltophilum ATCC 51939</name>
    <dbReference type="NCBI Taxonomy" id="1125699"/>
    <lineage>
        <taxon>Bacteria</taxon>
        <taxon>Pseudomonadati</taxon>
        <taxon>Spirochaetota</taxon>
        <taxon>Spirochaetia</taxon>
        <taxon>Spirochaetales</taxon>
        <taxon>Treponemataceae</taxon>
        <taxon>Treponema</taxon>
    </lineage>
</organism>
<feature type="transmembrane region" description="Helical" evidence="8">
    <location>
        <begin position="185"/>
        <end position="206"/>
    </location>
</feature>
<dbReference type="PANTHER" id="PTHR32196">
    <property type="entry name" value="ABC TRANSPORTER PERMEASE PROTEIN YPHD-RELATED-RELATED"/>
    <property type="match status" value="1"/>
</dbReference>
<evidence type="ECO:0000256" key="6">
    <source>
        <dbReference type="ARBA" id="ARBA00022989"/>
    </source>
</evidence>
<dbReference type="GO" id="GO:0022857">
    <property type="term" value="F:transmembrane transporter activity"/>
    <property type="evidence" value="ECO:0007669"/>
    <property type="project" value="InterPro"/>
</dbReference>
<evidence type="ECO:0000313" key="10">
    <source>
        <dbReference type="Proteomes" id="UP000014541"/>
    </source>
</evidence>
<comment type="subcellular location">
    <subcellularLocation>
        <location evidence="1">Cell membrane</location>
        <topology evidence="1">Multi-pass membrane protein</topology>
    </subcellularLocation>
</comment>
<dbReference type="CDD" id="cd06579">
    <property type="entry name" value="TM_PBP1_transp_AraH_like"/>
    <property type="match status" value="1"/>
</dbReference>
<evidence type="ECO:0000256" key="4">
    <source>
        <dbReference type="ARBA" id="ARBA00022519"/>
    </source>
</evidence>
<evidence type="ECO:0000256" key="5">
    <source>
        <dbReference type="ARBA" id="ARBA00022692"/>
    </source>
</evidence>
<dbReference type="PATRIC" id="fig|1125699.3.peg.855"/>
<dbReference type="STRING" id="1125699.HMPREF9194_00840"/>
<dbReference type="Pfam" id="PF02653">
    <property type="entry name" value="BPD_transp_2"/>
    <property type="match status" value="1"/>
</dbReference>
<dbReference type="Proteomes" id="UP000014541">
    <property type="component" value="Unassembled WGS sequence"/>
</dbReference>
<feature type="transmembrane region" description="Helical" evidence="8">
    <location>
        <begin position="69"/>
        <end position="95"/>
    </location>
</feature>
<feature type="transmembrane region" description="Helical" evidence="8">
    <location>
        <begin position="27"/>
        <end position="48"/>
    </location>
</feature>
<dbReference type="OrthoDB" id="368246at2"/>
<keyword evidence="10" id="KW-1185">Reference proteome</keyword>
<dbReference type="eggNOG" id="COG4158">
    <property type="taxonomic scope" value="Bacteria"/>
</dbReference>
<gene>
    <name evidence="9" type="ORF">HMPREF9194_00840</name>
</gene>
<comment type="caution">
    <text evidence="9">The sequence shown here is derived from an EMBL/GenBank/DDBJ whole genome shotgun (WGS) entry which is preliminary data.</text>
</comment>
<dbReference type="EMBL" id="ATFF01000006">
    <property type="protein sequence ID" value="EPF30523.1"/>
    <property type="molecule type" value="Genomic_DNA"/>
</dbReference>
<sequence>MNTSILQNNGLQHTGEKKSVLELLKQFQSYIALIAIFIIASLICVKNGRNLFLDVRNLMNVLRAVSENGIIAIGMTIIILLGDIDLSVGSVVGLISTGSAALMVNNGLGFLPAIGVSLLIGALFGLFNGTVVTRMKIQAFIVTLATMNIARGLARFWSNGIGIPLSYGYGEGLAPPQFEWLQMRIGGVVPVPAIIFLVLIFVFSIVMNKMRFGRQVYAIGGNPTAAHLSGIHVQRIKTIAFVISAMLASVAGMIHSAQISQGGPNEGIGYELNAIAAVAIGGTSMSGGKGTIFGTMIGALILGMLDNMLGLKGVNSNLQLVVKGLLIIIAVFAQATKKEN</sequence>
<evidence type="ECO:0000256" key="7">
    <source>
        <dbReference type="ARBA" id="ARBA00023136"/>
    </source>
</evidence>
<keyword evidence="4" id="KW-0997">Cell inner membrane</keyword>
<evidence type="ECO:0000256" key="3">
    <source>
        <dbReference type="ARBA" id="ARBA00022475"/>
    </source>
</evidence>
<keyword evidence="7 8" id="KW-0472">Membrane</keyword>